<accession>A0A5B8RFG8</accession>
<name>A0A5B8RFG8_9ZZZZ</name>
<dbReference type="Gene3D" id="3.30.460.40">
    <property type="match status" value="1"/>
</dbReference>
<sequence>MSDIFLSLSPGSDSRLPPLEAMSEAAADEALEFMVVGATARDLVLHRGFGIRAIRATQDVDVGVHVASWNDYEKLVDNLLGRGWKRRQERRYHRLHYTEHQWIDIVPFGGIARPDGTIAWPPDGNEVMSTLGFSEAFRHALLFELPSGYLCPVASLPSQALLKIAAWLDRKAASDASDLAFLMETYADAGNLDRLYEGESPVAEQYDYEVSLAAIHLLGMDIRRTASTQAIGGVLDSLRQALETPDASALIIASTGHLADPADIDQAVKRFEALVRGMSHQ</sequence>
<reference evidence="1" key="1">
    <citation type="submission" date="2019-06" db="EMBL/GenBank/DDBJ databases">
        <authorList>
            <person name="Murdoch R.W."/>
            <person name="Fathepure B."/>
        </authorList>
    </citation>
    <scope>NUCLEOTIDE SEQUENCE</scope>
</reference>
<dbReference type="PIRSF" id="PIRSF021525">
    <property type="entry name" value="UCP021525"/>
    <property type="match status" value="1"/>
</dbReference>
<organism evidence="1">
    <name type="scientific">uncultured organism</name>
    <dbReference type="NCBI Taxonomy" id="155900"/>
    <lineage>
        <taxon>unclassified sequences</taxon>
        <taxon>environmental samples</taxon>
    </lineage>
</organism>
<protein>
    <recommendedName>
        <fullName evidence="2">Nucleotidyltransferase</fullName>
    </recommendedName>
</protein>
<gene>
    <name evidence="1" type="ORF">KBTEX_02928</name>
</gene>
<dbReference type="InterPro" id="IPR014513">
    <property type="entry name" value="UCP021525"/>
</dbReference>
<dbReference type="Pfam" id="PF08843">
    <property type="entry name" value="AbiEii"/>
    <property type="match status" value="1"/>
</dbReference>
<dbReference type="InterPro" id="IPR014942">
    <property type="entry name" value="AbiEii"/>
</dbReference>
<evidence type="ECO:0000313" key="1">
    <source>
        <dbReference type="EMBL" id="QEA06588.1"/>
    </source>
</evidence>
<dbReference type="EMBL" id="MN079154">
    <property type="protein sequence ID" value="QEA06588.1"/>
    <property type="molecule type" value="Genomic_DNA"/>
</dbReference>
<dbReference type="AlphaFoldDB" id="A0A5B8RFG8"/>
<evidence type="ECO:0008006" key="2">
    <source>
        <dbReference type="Google" id="ProtNLM"/>
    </source>
</evidence>
<proteinExistence type="predicted"/>